<keyword evidence="2 5" id="KW-0812">Transmembrane</keyword>
<keyword evidence="3 5" id="KW-1133">Transmembrane helix</keyword>
<keyword evidence="8" id="KW-1185">Reference proteome</keyword>
<organism evidence="7 8">
    <name type="scientific">Fontibacillus solani</name>
    <dbReference type="NCBI Taxonomy" id="1572857"/>
    <lineage>
        <taxon>Bacteria</taxon>
        <taxon>Bacillati</taxon>
        <taxon>Bacillota</taxon>
        <taxon>Bacilli</taxon>
        <taxon>Bacillales</taxon>
        <taxon>Paenibacillaceae</taxon>
        <taxon>Fontibacillus</taxon>
    </lineage>
</organism>
<dbReference type="InterPro" id="IPR017501">
    <property type="entry name" value="Phage_infect_YhgE_C"/>
</dbReference>
<dbReference type="InterPro" id="IPR013525">
    <property type="entry name" value="ABC2_TM"/>
</dbReference>
<feature type="transmembrane region" description="Helical" evidence="5">
    <location>
        <begin position="208"/>
        <end position="229"/>
    </location>
</feature>
<feature type="transmembrane region" description="Helical" evidence="5">
    <location>
        <begin position="241"/>
        <end position="262"/>
    </location>
</feature>
<sequence length="365" mass="39657">MSTLLSNTIQVIETAETSAEATLSDFTKLSAQVTKTLEQINGNFDAKILPAIQTALSIVKKEADHAGAILQSAISDFPAVDKVLVDAAKGLKVAVNEAEIVRSHLPEAESKLTNVTNRIAEFEKEASLQDLINLLTIDFAKESEFFAEPVKLVENVLYPIPNYGSAMSPFFTTLSLWVGGILLVSLLTVQVHGLQEGMKSYHVYFGRYLTFLTIALLQSLVVTVGDLLLLKAYAADPIKFVLFGLFISAVFMLMIYTFVSVFGNVGKAMAVVLLVLQLAGSGGTFPIQVTPPFFQAIYPYLPFTYAISLMREAVGGSVQDIVIRDFTILLIYVAITLILGVGLKGFVNRITAKSVEKAKSGHLIH</sequence>
<dbReference type="NCBIfam" id="TIGR03062">
    <property type="entry name" value="pip_yhgE_Cterm"/>
    <property type="match status" value="1"/>
</dbReference>
<dbReference type="AlphaFoldDB" id="A0A7W3XSD6"/>
<feature type="domain" description="ABC-2 type transporter transmembrane" evidence="6">
    <location>
        <begin position="75"/>
        <end position="340"/>
    </location>
</feature>
<dbReference type="EMBL" id="JACJIP010000018">
    <property type="protein sequence ID" value="MBA9086436.1"/>
    <property type="molecule type" value="Genomic_DNA"/>
</dbReference>
<feature type="transmembrane region" description="Helical" evidence="5">
    <location>
        <begin position="170"/>
        <end position="188"/>
    </location>
</feature>
<evidence type="ECO:0000313" key="7">
    <source>
        <dbReference type="EMBL" id="MBA9086436.1"/>
    </source>
</evidence>
<dbReference type="GO" id="GO:0140359">
    <property type="term" value="F:ABC-type transporter activity"/>
    <property type="evidence" value="ECO:0007669"/>
    <property type="project" value="InterPro"/>
</dbReference>
<dbReference type="Proteomes" id="UP000567067">
    <property type="component" value="Unassembled WGS sequence"/>
</dbReference>
<evidence type="ECO:0000256" key="1">
    <source>
        <dbReference type="ARBA" id="ARBA00004141"/>
    </source>
</evidence>
<dbReference type="InterPro" id="IPR051328">
    <property type="entry name" value="T7SS_ABC-Transporter"/>
</dbReference>
<dbReference type="GO" id="GO:0016020">
    <property type="term" value="C:membrane"/>
    <property type="evidence" value="ECO:0007669"/>
    <property type="project" value="UniProtKB-SubCell"/>
</dbReference>
<protein>
    <submittedName>
        <fullName evidence="7">YhgE/Pip-like protein</fullName>
    </submittedName>
</protein>
<evidence type="ECO:0000259" key="6">
    <source>
        <dbReference type="Pfam" id="PF12698"/>
    </source>
</evidence>
<feature type="transmembrane region" description="Helical" evidence="5">
    <location>
        <begin position="268"/>
        <end position="285"/>
    </location>
</feature>
<proteinExistence type="predicted"/>
<dbReference type="PANTHER" id="PTHR43077:SF10">
    <property type="entry name" value="TRANSPORT PERMEASE PROTEIN"/>
    <property type="match status" value="1"/>
</dbReference>
<feature type="transmembrane region" description="Helical" evidence="5">
    <location>
        <begin position="326"/>
        <end position="347"/>
    </location>
</feature>
<reference evidence="7 8" key="1">
    <citation type="submission" date="2020-08" db="EMBL/GenBank/DDBJ databases">
        <title>Genomic Encyclopedia of Type Strains, Phase III (KMG-III): the genomes of soil and plant-associated and newly described type strains.</title>
        <authorList>
            <person name="Whitman W."/>
        </authorList>
    </citation>
    <scope>NUCLEOTIDE SEQUENCE [LARGE SCALE GENOMIC DNA]</scope>
    <source>
        <strain evidence="7 8">CECT 8693</strain>
    </source>
</reference>
<evidence type="ECO:0000313" key="8">
    <source>
        <dbReference type="Proteomes" id="UP000567067"/>
    </source>
</evidence>
<evidence type="ECO:0000256" key="4">
    <source>
        <dbReference type="ARBA" id="ARBA00023136"/>
    </source>
</evidence>
<dbReference type="PANTHER" id="PTHR43077">
    <property type="entry name" value="TRANSPORT PERMEASE YVFS-RELATED"/>
    <property type="match status" value="1"/>
</dbReference>
<evidence type="ECO:0000256" key="5">
    <source>
        <dbReference type="SAM" id="Phobius"/>
    </source>
</evidence>
<gene>
    <name evidence="7" type="ORF">FHR92_002914</name>
</gene>
<evidence type="ECO:0000256" key="2">
    <source>
        <dbReference type="ARBA" id="ARBA00022692"/>
    </source>
</evidence>
<accession>A0A7W3XSD6</accession>
<name>A0A7W3XSD6_9BACL</name>
<dbReference type="Pfam" id="PF12698">
    <property type="entry name" value="ABC2_membrane_3"/>
    <property type="match status" value="1"/>
</dbReference>
<evidence type="ECO:0000256" key="3">
    <source>
        <dbReference type="ARBA" id="ARBA00022989"/>
    </source>
</evidence>
<dbReference type="RefSeq" id="WP_312870038.1">
    <property type="nucleotide sequence ID" value="NZ_JACJIP010000018.1"/>
</dbReference>
<keyword evidence="4 5" id="KW-0472">Membrane</keyword>
<comment type="subcellular location">
    <subcellularLocation>
        <location evidence="1">Membrane</location>
        <topology evidence="1">Multi-pass membrane protein</topology>
    </subcellularLocation>
</comment>
<comment type="caution">
    <text evidence="7">The sequence shown here is derived from an EMBL/GenBank/DDBJ whole genome shotgun (WGS) entry which is preliminary data.</text>
</comment>